<sequence length="45" mass="4486">MNITRKIGITVAAASLSLGLLGVSAPAQARDTSWGCGGPCLVSNK</sequence>
<name>A0ABX8EBJ6_9ACTN</name>
<organism evidence="2 3">
    <name type="scientific">Nocardioides aquaticus</name>
    <dbReference type="NCBI Taxonomy" id="160826"/>
    <lineage>
        <taxon>Bacteria</taxon>
        <taxon>Bacillati</taxon>
        <taxon>Actinomycetota</taxon>
        <taxon>Actinomycetes</taxon>
        <taxon>Propionibacteriales</taxon>
        <taxon>Nocardioidaceae</taxon>
        <taxon>Nocardioides</taxon>
    </lineage>
</organism>
<keyword evidence="1" id="KW-0732">Signal</keyword>
<evidence type="ECO:0000313" key="2">
    <source>
        <dbReference type="EMBL" id="QVT77774.1"/>
    </source>
</evidence>
<gene>
    <name evidence="2" type="ORF">ENKNEFLB_00142</name>
</gene>
<dbReference type="EMBL" id="CP075371">
    <property type="protein sequence ID" value="QVT77774.1"/>
    <property type="molecule type" value="Genomic_DNA"/>
</dbReference>
<feature type="chain" id="PRO_5045462947" evidence="1">
    <location>
        <begin position="30"/>
        <end position="45"/>
    </location>
</feature>
<dbReference type="RefSeq" id="WP_214057447.1">
    <property type="nucleotide sequence ID" value="NZ_BAAAHS010000215.1"/>
</dbReference>
<accession>A0ABX8EBJ6</accession>
<protein>
    <submittedName>
        <fullName evidence="2">Uncharacterized protein</fullName>
    </submittedName>
</protein>
<proteinExistence type="predicted"/>
<dbReference type="Proteomes" id="UP000679307">
    <property type="component" value="Chromosome"/>
</dbReference>
<reference evidence="2 3" key="1">
    <citation type="submission" date="2021-05" db="EMBL/GenBank/DDBJ databases">
        <title>Complete genome of Nocardioides aquaticus KCTC 9944T isolated from meromictic and hypersaline Ekho Lake, Antarctica.</title>
        <authorList>
            <person name="Hwang K."/>
            <person name="Kim K.M."/>
            <person name="Choe H."/>
        </authorList>
    </citation>
    <scope>NUCLEOTIDE SEQUENCE [LARGE SCALE GENOMIC DNA]</scope>
    <source>
        <strain evidence="2 3">KCTC 9944</strain>
    </source>
</reference>
<evidence type="ECO:0000313" key="3">
    <source>
        <dbReference type="Proteomes" id="UP000679307"/>
    </source>
</evidence>
<feature type="signal peptide" evidence="1">
    <location>
        <begin position="1"/>
        <end position="29"/>
    </location>
</feature>
<keyword evidence="3" id="KW-1185">Reference proteome</keyword>
<evidence type="ECO:0000256" key="1">
    <source>
        <dbReference type="SAM" id="SignalP"/>
    </source>
</evidence>